<gene>
    <name evidence="8" type="ORF">SLS60_001174</name>
</gene>
<dbReference type="Gene3D" id="3.20.20.70">
    <property type="entry name" value="Aldolase class I"/>
    <property type="match status" value="2"/>
</dbReference>
<evidence type="ECO:0000256" key="5">
    <source>
        <dbReference type="ARBA" id="ARBA00023270"/>
    </source>
</evidence>
<proteinExistence type="inferred from homology"/>
<evidence type="ECO:0000256" key="7">
    <source>
        <dbReference type="ARBA" id="ARBA00048791"/>
    </source>
</evidence>
<accession>A0ABR3S9E3</accession>
<keyword evidence="9" id="KW-1185">Reference proteome</keyword>
<evidence type="ECO:0000313" key="9">
    <source>
        <dbReference type="Proteomes" id="UP001521785"/>
    </source>
</evidence>
<dbReference type="Pfam" id="PF01791">
    <property type="entry name" value="DeoC"/>
    <property type="match status" value="1"/>
</dbReference>
<dbReference type="HAMAP" id="MF_00114">
    <property type="entry name" value="DeoC_type1"/>
    <property type="match status" value="1"/>
</dbReference>
<keyword evidence="5" id="KW-0704">Schiff base</keyword>
<dbReference type="SUPFAM" id="SSF51569">
    <property type="entry name" value="Aldolase"/>
    <property type="match status" value="1"/>
</dbReference>
<dbReference type="InterPro" id="IPR002915">
    <property type="entry name" value="DeoC/FbaB/LacD_aldolase"/>
</dbReference>
<keyword evidence="3" id="KW-0963">Cytoplasm</keyword>
<evidence type="ECO:0000256" key="2">
    <source>
        <dbReference type="ARBA" id="ARBA00012515"/>
    </source>
</evidence>
<comment type="catalytic activity">
    <reaction evidence="7">
        <text>2-deoxy-D-ribose 5-phosphate = D-glyceraldehyde 3-phosphate + acetaldehyde</text>
        <dbReference type="Rhea" id="RHEA:12821"/>
        <dbReference type="ChEBI" id="CHEBI:15343"/>
        <dbReference type="ChEBI" id="CHEBI:59776"/>
        <dbReference type="ChEBI" id="CHEBI:62877"/>
        <dbReference type="EC" id="4.1.2.4"/>
    </reaction>
</comment>
<evidence type="ECO:0000256" key="6">
    <source>
        <dbReference type="ARBA" id="ARBA00032755"/>
    </source>
</evidence>
<dbReference type="InterPro" id="IPR013785">
    <property type="entry name" value="Aldolase_TIM"/>
</dbReference>
<evidence type="ECO:0000256" key="4">
    <source>
        <dbReference type="ARBA" id="ARBA00023239"/>
    </source>
</evidence>
<dbReference type="SMART" id="SM01133">
    <property type="entry name" value="DeoC"/>
    <property type="match status" value="1"/>
</dbReference>
<comment type="similarity">
    <text evidence="1">Belongs to the DeoC/FbaB aldolase family. DeoC type 1 subfamily.</text>
</comment>
<dbReference type="PANTHER" id="PTHR10889">
    <property type="entry name" value="DEOXYRIBOSE-PHOSPHATE ALDOLASE"/>
    <property type="match status" value="1"/>
</dbReference>
<comment type="caution">
    <text evidence="8">The sequence shown here is derived from an EMBL/GenBank/DDBJ whole genome shotgun (WGS) entry which is preliminary data.</text>
</comment>
<dbReference type="EC" id="4.1.2.4" evidence="2"/>
<keyword evidence="4" id="KW-0456">Lyase</keyword>
<reference evidence="8 9" key="1">
    <citation type="submission" date="2024-02" db="EMBL/GenBank/DDBJ databases">
        <title>De novo assembly and annotation of 12 fungi associated with fruit tree decline syndrome in Ontario, Canada.</title>
        <authorList>
            <person name="Sulman M."/>
            <person name="Ellouze W."/>
            <person name="Ilyukhin E."/>
        </authorList>
    </citation>
    <scope>NUCLEOTIDE SEQUENCE [LARGE SCALE GENOMIC DNA]</scope>
    <source>
        <strain evidence="8 9">M42-189</strain>
    </source>
</reference>
<name>A0ABR3S9E3_9PLEO</name>
<dbReference type="InterPro" id="IPR011343">
    <property type="entry name" value="DeoC"/>
</dbReference>
<dbReference type="EMBL" id="JAKJXO020000001">
    <property type="protein sequence ID" value="KAL1612944.1"/>
    <property type="molecule type" value="Genomic_DNA"/>
</dbReference>
<organism evidence="8 9">
    <name type="scientific">Paraconiothyrium brasiliense</name>
    <dbReference type="NCBI Taxonomy" id="300254"/>
    <lineage>
        <taxon>Eukaryota</taxon>
        <taxon>Fungi</taxon>
        <taxon>Dikarya</taxon>
        <taxon>Ascomycota</taxon>
        <taxon>Pezizomycotina</taxon>
        <taxon>Dothideomycetes</taxon>
        <taxon>Pleosporomycetidae</taxon>
        <taxon>Pleosporales</taxon>
        <taxon>Massarineae</taxon>
        <taxon>Didymosphaeriaceae</taxon>
        <taxon>Paraconiothyrium</taxon>
    </lineage>
</organism>
<protein>
    <recommendedName>
        <fullName evidence="2">deoxyribose-phosphate aldolase</fullName>
        <ecNumber evidence="2">4.1.2.4</ecNumber>
    </recommendedName>
    <alternativeName>
        <fullName evidence="6">2-deoxy-D-ribose 5-phosphate aldolase</fullName>
    </alternativeName>
</protein>
<evidence type="ECO:0000313" key="8">
    <source>
        <dbReference type="EMBL" id="KAL1612944.1"/>
    </source>
</evidence>
<evidence type="ECO:0000256" key="1">
    <source>
        <dbReference type="ARBA" id="ARBA00010936"/>
    </source>
</evidence>
<dbReference type="PANTHER" id="PTHR10889:SF1">
    <property type="entry name" value="DEOXYRIBOSE-PHOSPHATE ALDOLASE"/>
    <property type="match status" value="1"/>
</dbReference>
<dbReference type="Proteomes" id="UP001521785">
    <property type="component" value="Unassembled WGS sequence"/>
</dbReference>
<dbReference type="InterPro" id="IPR028581">
    <property type="entry name" value="DeoC_typeI"/>
</dbReference>
<evidence type="ECO:0000256" key="3">
    <source>
        <dbReference type="ARBA" id="ARBA00022490"/>
    </source>
</evidence>
<sequence>MASTPQPTESEIYIQEFLSANPALDKELGEIEVMTDRYTNEEWAKQVAETQRKVLAEVKDRRKEGGRGWKYDAPTAASTELAKTVDHTLLKLDAKEAQIDALCAEARVENFKSVCVRLPWVQRCVNNLKGTDVVVACVVGFHEGTQDTYEKLREARAAVAAGAAELDLVLNYSILAKHNPPSSPTLSSRDSTADTITAANTAANARPRAGTAATEGPYSVDGAVSSVVQKDEGEVPDYSSIYKELASIRALCPKPTVIKLILETSQLTDHQILAAAHLAASANLDFIKTSTGFNGPGATLPHVQLMVTAAEYLSTRTKSNGGSPVRGGGRKMEVKASGGVRSWEDALKMLQAGATRLGTSSGVWIMQESRKILEAEAAGKRPGMTTRLYTDNSVADGY</sequence>